<dbReference type="PROSITE" id="PS51832">
    <property type="entry name" value="HD_GYP"/>
    <property type="match status" value="1"/>
</dbReference>
<feature type="domain" description="HD-GYP" evidence="2">
    <location>
        <begin position="89"/>
        <end position="277"/>
    </location>
</feature>
<comment type="caution">
    <text evidence="3">The sequence shown here is derived from an EMBL/GenBank/DDBJ whole genome shotgun (WGS) entry which is preliminary data.</text>
</comment>
<dbReference type="InterPro" id="IPR006674">
    <property type="entry name" value="HD_domain"/>
</dbReference>
<protein>
    <submittedName>
        <fullName evidence="3">Uncharacterized protein</fullName>
    </submittedName>
</protein>
<dbReference type="SMART" id="SM00471">
    <property type="entry name" value="HDc"/>
    <property type="match status" value="1"/>
</dbReference>
<dbReference type="Proteomes" id="UP000248214">
    <property type="component" value="Unassembled WGS sequence"/>
</dbReference>
<proteinExistence type="predicted"/>
<dbReference type="AlphaFoldDB" id="A0A323THF2"/>
<dbReference type="EMBL" id="PDOD01000003">
    <property type="protein sequence ID" value="PYZ92957.1"/>
    <property type="molecule type" value="Genomic_DNA"/>
</dbReference>
<dbReference type="PANTHER" id="PTHR45228:SF4">
    <property type="entry name" value="LIPOPROTEIN"/>
    <property type="match status" value="1"/>
</dbReference>
<evidence type="ECO:0000259" key="2">
    <source>
        <dbReference type="PROSITE" id="PS51832"/>
    </source>
</evidence>
<evidence type="ECO:0000259" key="1">
    <source>
        <dbReference type="PROSITE" id="PS51831"/>
    </source>
</evidence>
<dbReference type="InterPro" id="IPR011051">
    <property type="entry name" value="RmlC_Cupin_sf"/>
</dbReference>
<dbReference type="SUPFAM" id="SSF109604">
    <property type="entry name" value="HD-domain/PDEase-like"/>
    <property type="match status" value="1"/>
</dbReference>
<dbReference type="OrthoDB" id="9759601at2"/>
<evidence type="ECO:0000313" key="4">
    <source>
        <dbReference type="Proteomes" id="UP000248214"/>
    </source>
</evidence>
<dbReference type="PANTHER" id="PTHR45228">
    <property type="entry name" value="CYCLIC DI-GMP PHOSPHODIESTERASE TM_0186-RELATED"/>
    <property type="match status" value="1"/>
</dbReference>
<dbReference type="Gene3D" id="1.10.3210.10">
    <property type="entry name" value="Hypothetical protein af1432"/>
    <property type="match status" value="1"/>
</dbReference>
<dbReference type="InterPro" id="IPR006675">
    <property type="entry name" value="HDIG_dom"/>
</dbReference>
<keyword evidence="4" id="KW-1185">Reference proteome</keyword>
<evidence type="ECO:0000313" key="3">
    <source>
        <dbReference type="EMBL" id="PYZ92957.1"/>
    </source>
</evidence>
<dbReference type="SUPFAM" id="SSF51182">
    <property type="entry name" value="RmlC-like cupins"/>
    <property type="match status" value="1"/>
</dbReference>
<reference evidence="3 4" key="1">
    <citation type="submission" date="2017-10" db="EMBL/GenBank/DDBJ databases">
        <title>Bacillus sp. nov., a halophilic bacterium isolated from a Keqin Lake.</title>
        <authorList>
            <person name="Wang H."/>
        </authorList>
    </citation>
    <scope>NUCLEOTIDE SEQUENCE [LARGE SCALE GENOMIC DNA]</scope>
    <source>
        <strain evidence="3 4">KQ-12</strain>
    </source>
</reference>
<gene>
    <name evidence="3" type="ORF">CR194_13735</name>
</gene>
<dbReference type="InterPro" id="IPR052020">
    <property type="entry name" value="Cyclic_di-GMP/3'3'-cGAMP_PDE"/>
</dbReference>
<dbReference type="InterPro" id="IPR003607">
    <property type="entry name" value="HD/PDEase_dom"/>
</dbReference>
<organism evidence="3 4">
    <name type="scientific">Salipaludibacillus keqinensis</name>
    <dbReference type="NCBI Taxonomy" id="2045207"/>
    <lineage>
        <taxon>Bacteria</taxon>
        <taxon>Bacillati</taxon>
        <taxon>Bacillota</taxon>
        <taxon>Bacilli</taxon>
        <taxon>Bacillales</taxon>
        <taxon>Bacillaceae</taxon>
    </lineage>
</organism>
<dbReference type="NCBIfam" id="TIGR00277">
    <property type="entry name" value="HDIG"/>
    <property type="match status" value="1"/>
</dbReference>
<sequence>MSSYDGTEIIHHELKTGARWGMSPDEDTTDTLEAVYILSGKLTMHTTKGDHQLEPGDHVAAQPVSEHLVFTALSDSTFLYVSSKPIFHHYFNETRELELLAVNIEKKDGYTADHCERIKDLSMLVGEKMGLNSEALQKLHFGALLHDIGKTKVPESILLKPGKLTSDEWTVMKDHTRFGADILKKTNIPHLILAAEIVEQHHERYDGSGYPKGLEKEQMSLESAIVGLVDSFDAITSDRVYQKGRSKESALAEIKQLRGIKYHPDVVDTFLSIIEND</sequence>
<dbReference type="CDD" id="cd00077">
    <property type="entry name" value="HDc"/>
    <property type="match status" value="1"/>
</dbReference>
<dbReference type="InterPro" id="IPR037522">
    <property type="entry name" value="HD_GYP_dom"/>
</dbReference>
<feature type="domain" description="HD" evidence="1">
    <location>
        <begin position="111"/>
        <end position="235"/>
    </location>
</feature>
<dbReference type="InterPro" id="IPR014710">
    <property type="entry name" value="RmlC-like_jellyroll"/>
</dbReference>
<dbReference type="Pfam" id="PF13487">
    <property type="entry name" value="HD_5"/>
    <property type="match status" value="1"/>
</dbReference>
<dbReference type="Gene3D" id="2.60.120.10">
    <property type="entry name" value="Jelly Rolls"/>
    <property type="match status" value="1"/>
</dbReference>
<accession>A0A323THF2</accession>
<name>A0A323THF2_9BACI</name>
<dbReference type="PROSITE" id="PS51831">
    <property type="entry name" value="HD"/>
    <property type="match status" value="1"/>
</dbReference>